<comment type="pathway">
    <text evidence="2">Cofactor biosynthesis; riboflavin biosynthesis.</text>
</comment>
<dbReference type="Proteomes" id="UP000294933">
    <property type="component" value="Unassembled WGS sequence"/>
</dbReference>
<dbReference type="InterPro" id="IPR050765">
    <property type="entry name" value="Riboflavin_Biosynth_HTPR"/>
</dbReference>
<dbReference type="Pfam" id="PF01872">
    <property type="entry name" value="RibD_C"/>
    <property type="match status" value="1"/>
</dbReference>
<evidence type="ECO:0000256" key="7">
    <source>
        <dbReference type="ARBA" id="ARBA00022857"/>
    </source>
</evidence>
<evidence type="ECO:0000256" key="10">
    <source>
        <dbReference type="ARBA" id="ARBA00031630"/>
    </source>
</evidence>
<dbReference type="GO" id="GO:0009231">
    <property type="term" value="P:riboflavin biosynthetic process"/>
    <property type="evidence" value="ECO:0007669"/>
    <property type="project" value="UniProtKB-KW"/>
</dbReference>
<sequence>MSECVAFLKDVLTPSSNIGRSNERITVTLTFAQSLDAKIAGLGKQQLILSGKESMLLTHWMRSMHDAILIGVGTALNDDPQLNVRLLPPEGNHIAPQPIILDSTLRFQPSSKLLKNFRAKQGRQPWIVTKYHENPPAEYVERKQTLEAEGAVIIPVEGSGGHLSVSALLEALYQRNVRSLMVEGGATVISSFLISGHVDNLIVTVAPTFVGEEGLSYEVGGANTPLPSMEHLNSLVVGRDTVVAWKVLHPI</sequence>
<dbReference type="VEuPathDB" id="FungiDB:BD410DRAFT_761407"/>
<dbReference type="PANTHER" id="PTHR38011">
    <property type="entry name" value="DIHYDROFOLATE REDUCTASE FAMILY PROTEIN (AFU_ORTHOLOGUE AFUA_8G06820)"/>
    <property type="match status" value="1"/>
</dbReference>
<gene>
    <name evidence="14" type="ORF">BD410DRAFT_761407</name>
</gene>
<comment type="similarity">
    <text evidence="3">Belongs to the HTP reductase family.</text>
</comment>
<protein>
    <recommendedName>
        <fullName evidence="5">2,5-diamino-6-ribosylamino-4(3H)-pyrimidinone 5'-phosphate reductase</fullName>
        <ecNumber evidence="4">1.1.1.302</ecNumber>
    </recommendedName>
    <alternativeName>
        <fullName evidence="10">2,5-diamino-6-(5-phospho-D-ribosylamino)pyrimidin-4(3H)-one reductase</fullName>
    </alternativeName>
    <alternativeName>
        <fullName evidence="9">2,5-diamino-6-ribitylamino-4(3H)-pyrimidinone 5'-phosphate synthase</fullName>
    </alternativeName>
</protein>
<evidence type="ECO:0000256" key="4">
    <source>
        <dbReference type="ARBA" id="ARBA00012851"/>
    </source>
</evidence>
<comment type="function">
    <text evidence="1">Catalyzes an early step in riboflavin biosynthesis, the NADPH-dependent reduction of the ribose side chain of 2,5-diamino-6-ribosylamino-4(3H)-pyrimidinone 5'-phosphate, yielding 2,5-diamino-6-ribitylamino-4(3H)-pyrimidinone 5'-phosphate.</text>
</comment>
<evidence type="ECO:0000313" key="14">
    <source>
        <dbReference type="EMBL" id="TDL28068.1"/>
    </source>
</evidence>
<comment type="catalytic activity">
    <reaction evidence="11">
        <text>2,5-diamino-6-(1-D-ribitylamino)pyrimidin-4(3H)-one 5'-phosphate + NAD(+) = 2,5-diamino-6-(1-D-ribosylamino)pyrimidin-4(3H)-one 5'-phosphate + NADH + H(+)</text>
        <dbReference type="Rhea" id="RHEA:27274"/>
        <dbReference type="ChEBI" id="CHEBI:15378"/>
        <dbReference type="ChEBI" id="CHEBI:57540"/>
        <dbReference type="ChEBI" id="CHEBI:57945"/>
        <dbReference type="ChEBI" id="CHEBI:58890"/>
        <dbReference type="ChEBI" id="CHEBI:59545"/>
        <dbReference type="EC" id="1.1.1.302"/>
    </reaction>
</comment>
<dbReference type="GO" id="GO:0008703">
    <property type="term" value="F:5-amino-6-(5-phosphoribosylamino)uracil reductase activity"/>
    <property type="evidence" value="ECO:0007669"/>
    <property type="project" value="InterPro"/>
</dbReference>
<evidence type="ECO:0000256" key="6">
    <source>
        <dbReference type="ARBA" id="ARBA00022619"/>
    </source>
</evidence>
<evidence type="ECO:0000256" key="12">
    <source>
        <dbReference type="ARBA" id="ARBA00049020"/>
    </source>
</evidence>
<organism evidence="14 15">
    <name type="scientific">Rickenella mellea</name>
    <dbReference type="NCBI Taxonomy" id="50990"/>
    <lineage>
        <taxon>Eukaryota</taxon>
        <taxon>Fungi</taxon>
        <taxon>Dikarya</taxon>
        <taxon>Basidiomycota</taxon>
        <taxon>Agaricomycotina</taxon>
        <taxon>Agaricomycetes</taxon>
        <taxon>Hymenochaetales</taxon>
        <taxon>Rickenellaceae</taxon>
        <taxon>Rickenella</taxon>
    </lineage>
</organism>
<evidence type="ECO:0000259" key="13">
    <source>
        <dbReference type="Pfam" id="PF01872"/>
    </source>
</evidence>
<dbReference type="InterPro" id="IPR002734">
    <property type="entry name" value="RibDG_C"/>
</dbReference>
<evidence type="ECO:0000256" key="2">
    <source>
        <dbReference type="ARBA" id="ARBA00005104"/>
    </source>
</evidence>
<dbReference type="Gene3D" id="3.40.430.10">
    <property type="entry name" value="Dihydrofolate Reductase, subunit A"/>
    <property type="match status" value="1"/>
</dbReference>
<keyword evidence="7" id="KW-0521">NADP</keyword>
<accession>A0A4Y7QLE5</accession>
<evidence type="ECO:0000256" key="3">
    <source>
        <dbReference type="ARBA" id="ARBA00009723"/>
    </source>
</evidence>
<proteinExistence type="inferred from homology"/>
<name>A0A4Y7QLE5_9AGAM</name>
<evidence type="ECO:0000313" key="15">
    <source>
        <dbReference type="Proteomes" id="UP000294933"/>
    </source>
</evidence>
<dbReference type="InterPro" id="IPR024072">
    <property type="entry name" value="DHFR-like_dom_sf"/>
</dbReference>
<keyword evidence="8" id="KW-0560">Oxidoreductase</keyword>
<dbReference type="SUPFAM" id="SSF53597">
    <property type="entry name" value="Dihydrofolate reductase-like"/>
    <property type="match status" value="1"/>
</dbReference>
<evidence type="ECO:0000256" key="9">
    <source>
        <dbReference type="ARBA" id="ARBA00030073"/>
    </source>
</evidence>
<keyword evidence="15" id="KW-1185">Reference proteome</keyword>
<evidence type="ECO:0000256" key="8">
    <source>
        <dbReference type="ARBA" id="ARBA00023002"/>
    </source>
</evidence>
<evidence type="ECO:0000256" key="1">
    <source>
        <dbReference type="ARBA" id="ARBA00003555"/>
    </source>
</evidence>
<dbReference type="STRING" id="50990.A0A4Y7QLE5"/>
<reference evidence="14 15" key="1">
    <citation type="submission" date="2018-06" db="EMBL/GenBank/DDBJ databases">
        <title>A transcriptomic atlas of mushroom development highlights an independent origin of complex multicellularity.</title>
        <authorList>
            <consortium name="DOE Joint Genome Institute"/>
            <person name="Krizsan K."/>
            <person name="Almasi E."/>
            <person name="Merenyi Z."/>
            <person name="Sahu N."/>
            <person name="Viragh M."/>
            <person name="Koszo T."/>
            <person name="Mondo S."/>
            <person name="Kiss B."/>
            <person name="Balint B."/>
            <person name="Kues U."/>
            <person name="Barry K."/>
            <person name="Hegedus J.C."/>
            <person name="Henrissat B."/>
            <person name="Johnson J."/>
            <person name="Lipzen A."/>
            <person name="Ohm R."/>
            <person name="Nagy I."/>
            <person name="Pangilinan J."/>
            <person name="Yan J."/>
            <person name="Xiong Y."/>
            <person name="Grigoriev I.V."/>
            <person name="Hibbett D.S."/>
            <person name="Nagy L.G."/>
        </authorList>
    </citation>
    <scope>NUCLEOTIDE SEQUENCE [LARGE SCALE GENOMIC DNA]</scope>
    <source>
        <strain evidence="14 15">SZMC22713</strain>
    </source>
</reference>
<dbReference type="PANTHER" id="PTHR38011:SF7">
    <property type="entry name" value="2,5-DIAMINO-6-RIBOSYLAMINO-4(3H)-PYRIMIDINONE 5'-PHOSPHATE REDUCTASE"/>
    <property type="match status" value="1"/>
</dbReference>
<feature type="domain" description="Bacterial bifunctional deaminase-reductase C-terminal" evidence="13">
    <location>
        <begin position="26"/>
        <end position="242"/>
    </location>
</feature>
<evidence type="ECO:0000256" key="11">
    <source>
        <dbReference type="ARBA" id="ARBA00047550"/>
    </source>
</evidence>
<comment type="catalytic activity">
    <reaction evidence="12">
        <text>2,5-diamino-6-(1-D-ribitylamino)pyrimidin-4(3H)-one 5'-phosphate + NADP(+) = 2,5-diamino-6-(1-D-ribosylamino)pyrimidin-4(3H)-one 5'-phosphate + NADPH + H(+)</text>
        <dbReference type="Rhea" id="RHEA:27278"/>
        <dbReference type="ChEBI" id="CHEBI:15378"/>
        <dbReference type="ChEBI" id="CHEBI:57783"/>
        <dbReference type="ChEBI" id="CHEBI:58349"/>
        <dbReference type="ChEBI" id="CHEBI:58890"/>
        <dbReference type="ChEBI" id="CHEBI:59545"/>
        <dbReference type="EC" id="1.1.1.302"/>
    </reaction>
</comment>
<dbReference type="AlphaFoldDB" id="A0A4Y7QLE5"/>
<dbReference type="OrthoDB" id="5432at2759"/>
<keyword evidence="6" id="KW-0686">Riboflavin biosynthesis</keyword>
<dbReference type="EC" id="1.1.1.302" evidence="4"/>
<dbReference type="EMBL" id="ML170158">
    <property type="protein sequence ID" value="TDL28068.1"/>
    <property type="molecule type" value="Genomic_DNA"/>
</dbReference>
<evidence type="ECO:0000256" key="5">
    <source>
        <dbReference type="ARBA" id="ARBA00015035"/>
    </source>
</evidence>